<dbReference type="EMBL" id="QFYQ01000001">
    <property type="protein sequence ID" value="RAK54695.1"/>
    <property type="molecule type" value="Genomic_DNA"/>
</dbReference>
<accession>A0A328AJV7</accession>
<dbReference type="RefSeq" id="WP_111528446.1">
    <property type="nucleotide sequence ID" value="NZ_JBHRSG010000004.1"/>
</dbReference>
<dbReference type="CDD" id="cd08589">
    <property type="entry name" value="PI-PLCc_SaPLC1_like"/>
    <property type="match status" value="1"/>
</dbReference>
<proteinExistence type="predicted"/>
<dbReference type="GO" id="GO:0008081">
    <property type="term" value="F:phosphoric diester hydrolase activity"/>
    <property type="evidence" value="ECO:0007669"/>
    <property type="project" value="InterPro"/>
</dbReference>
<comment type="caution">
    <text evidence="1">The sequence shown here is derived from an EMBL/GenBank/DDBJ whole genome shotgun (WGS) entry which is preliminary data.</text>
</comment>
<evidence type="ECO:0000313" key="2">
    <source>
        <dbReference type="Proteomes" id="UP000249254"/>
    </source>
</evidence>
<dbReference type="InterPro" id="IPR032075">
    <property type="entry name" value="PI-PLC-C1"/>
</dbReference>
<sequence>MIAALFAAALAVSASCDLEHPSGRPGCTRAAVDALPMNRIQTVGTHNSYKIATAPKEMANIRRANPKAADTLDYGHIPLTQQLEAGARQLELDFVYDPQGGRYLTPLGRRMAPDTTPYDLTPLARPGMKVMHVPDLDYRSVCPLLVDCLREVRAWSRAHPRHVPILIIFNLKQDQLKIPGAVSLLPFDARAMDAIDAEIRSVFSEAELITPDRVQGRHTSLREAVAAGGWPRLKAARGKIMFALDEAPEVVALYRGSRRSLEGRVCFINTDEASPAAGYITLNEPIELSDRIARAVRRGLIVRTRADADTVEARTGDSGRRAAAFASGAQYVSTDYMQPDPRFGTYEVHLPGGGIARPDPVRPSGP</sequence>
<dbReference type="Pfam" id="PF16670">
    <property type="entry name" value="PI-PLC-C1"/>
    <property type="match status" value="1"/>
</dbReference>
<dbReference type="Gene3D" id="3.20.20.190">
    <property type="entry name" value="Phosphatidylinositol (PI) phosphodiesterase"/>
    <property type="match status" value="1"/>
</dbReference>
<dbReference type="GO" id="GO:0006629">
    <property type="term" value="P:lipid metabolic process"/>
    <property type="evidence" value="ECO:0007669"/>
    <property type="project" value="InterPro"/>
</dbReference>
<dbReference type="SUPFAM" id="SSF51695">
    <property type="entry name" value="PLC-like phosphodiesterases"/>
    <property type="match status" value="1"/>
</dbReference>
<keyword evidence="2" id="KW-1185">Reference proteome</keyword>
<dbReference type="AlphaFoldDB" id="A0A328AJV7"/>
<dbReference type="InterPro" id="IPR017946">
    <property type="entry name" value="PLC-like_Pdiesterase_TIM-brl"/>
</dbReference>
<dbReference type="Proteomes" id="UP000249254">
    <property type="component" value="Unassembled WGS sequence"/>
</dbReference>
<gene>
    <name evidence="1" type="ORF">DJ017_09250</name>
</gene>
<name>A0A328AJV7_9CAUL</name>
<evidence type="ECO:0008006" key="3">
    <source>
        <dbReference type="Google" id="ProtNLM"/>
    </source>
</evidence>
<organism evidence="1 2">
    <name type="scientific">Phenylobacterium soli</name>
    <dbReference type="NCBI Taxonomy" id="2170551"/>
    <lineage>
        <taxon>Bacteria</taxon>
        <taxon>Pseudomonadati</taxon>
        <taxon>Pseudomonadota</taxon>
        <taxon>Alphaproteobacteria</taxon>
        <taxon>Caulobacterales</taxon>
        <taxon>Caulobacteraceae</taxon>
        <taxon>Phenylobacterium</taxon>
    </lineage>
</organism>
<evidence type="ECO:0000313" key="1">
    <source>
        <dbReference type="EMBL" id="RAK54695.1"/>
    </source>
</evidence>
<reference evidence="2" key="1">
    <citation type="submission" date="2018-05" db="EMBL/GenBank/DDBJ databases">
        <authorList>
            <person name="Li X."/>
        </authorList>
    </citation>
    <scope>NUCLEOTIDE SEQUENCE [LARGE SCALE GENOMIC DNA]</scope>
    <source>
        <strain evidence="2">LX32</strain>
    </source>
</reference>
<protein>
    <recommendedName>
        <fullName evidence="3">Calcium-dependent phosphoinositide phospholipase C</fullName>
    </recommendedName>
</protein>
<dbReference type="OrthoDB" id="195526at2"/>